<evidence type="ECO:0000256" key="6">
    <source>
        <dbReference type="SAM" id="Phobius"/>
    </source>
</evidence>
<feature type="domain" description="Thioredoxin" evidence="7">
    <location>
        <begin position="114"/>
        <end position="255"/>
    </location>
</feature>
<keyword evidence="5 6" id="KW-0472">Membrane</keyword>
<dbReference type="PROSITE" id="PS51352">
    <property type="entry name" value="THIOREDOXIN_2"/>
    <property type="match status" value="1"/>
</dbReference>
<evidence type="ECO:0000313" key="9">
    <source>
        <dbReference type="Proteomes" id="UP001152747"/>
    </source>
</evidence>
<dbReference type="PANTHER" id="PTHR15853">
    <property type="entry name" value="THIOREDOXIN-RELATED"/>
    <property type="match status" value="1"/>
</dbReference>
<dbReference type="GO" id="GO:0015036">
    <property type="term" value="F:disulfide oxidoreductase activity"/>
    <property type="evidence" value="ECO:0007669"/>
    <property type="project" value="TreeGrafter"/>
</dbReference>
<keyword evidence="9" id="KW-1185">Reference proteome</keyword>
<feature type="transmembrane region" description="Helical" evidence="6">
    <location>
        <begin position="12"/>
        <end position="30"/>
    </location>
</feature>
<protein>
    <recommendedName>
        <fullName evidence="7">Thioredoxin domain-containing protein</fullName>
    </recommendedName>
</protein>
<dbReference type="PANTHER" id="PTHR15853:SF0">
    <property type="entry name" value="THIOREDOXIN-RELATED TRANSMEMBRANE PROTEIN 2"/>
    <property type="match status" value="1"/>
</dbReference>
<dbReference type="InterPro" id="IPR013766">
    <property type="entry name" value="Thioredoxin_domain"/>
</dbReference>
<dbReference type="InterPro" id="IPR039101">
    <property type="entry name" value="TMX2"/>
</dbReference>
<dbReference type="Pfam" id="PF00085">
    <property type="entry name" value="Thioredoxin"/>
    <property type="match status" value="1"/>
</dbReference>
<dbReference type="InterPro" id="IPR036249">
    <property type="entry name" value="Thioredoxin-like_sf"/>
</dbReference>
<evidence type="ECO:0000256" key="4">
    <source>
        <dbReference type="ARBA" id="ARBA00022989"/>
    </source>
</evidence>
<gene>
    <name evidence="8" type="ORF">CAMP_LOCUS8071</name>
</gene>
<evidence type="ECO:0000256" key="5">
    <source>
        <dbReference type="ARBA" id="ARBA00023136"/>
    </source>
</evidence>
<comment type="caution">
    <text evidence="8">The sequence shown here is derived from an EMBL/GenBank/DDBJ whole genome shotgun (WGS) entry which is preliminary data.</text>
</comment>
<comment type="subcellular location">
    <subcellularLocation>
        <location evidence="1">Membrane</location>
        <topology evidence="1">Single-pass type I membrane protein</topology>
    </subcellularLocation>
</comment>
<dbReference type="OrthoDB" id="20229at2759"/>
<name>A0A9P1MYZ7_9PELO</name>
<evidence type="ECO:0000313" key="8">
    <source>
        <dbReference type="EMBL" id="CAI5445434.1"/>
    </source>
</evidence>
<dbReference type="InterPro" id="IPR037463">
    <property type="entry name" value="TMX2_thioredoxin_dom"/>
</dbReference>
<dbReference type="Proteomes" id="UP001152747">
    <property type="component" value="Unassembled WGS sequence"/>
</dbReference>
<dbReference type="AlphaFoldDB" id="A0A9P1MYZ7"/>
<keyword evidence="3" id="KW-0732">Signal</keyword>
<dbReference type="CDD" id="cd02962">
    <property type="entry name" value="TMX2"/>
    <property type="match status" value="1"/>
</dbReference>
<dbReference type="SUPFAM" id="SSF52833">
    <property type="entry name" value="Thioredoxin-like"/>
    <property type="match status" value="1"/>
</dbReference>
<dbReference type="EMBL" id="CANHGI010000003">
    <property type="protein sequence ID" value="CAI5445434.1"/>
    <property type="molecule type" value="Genomic_DNA"/>
</dbReference>
<evidence type="ECO:0000256" key="2">
    <source>
        <dbReference type="ARBA" id="ARBA00022692"/>
    </source>
</evidence>
<evidence type="ECO:0000256" key="1">
    <source>
        <dbReference type="ARBA" id="ARBA00004479"/>
    </source>
</evidence>
<keyword evidence="2 6" id="KW-0812">Transmembrane</keyword>
<reference evidence="8" key="1">
    <citation type="submission" date="2022-11" db="EMBL/GenBank/DDBJ databases">
        <authorList>
            <person name="Kikuchi T."/>
        </authorList>
    </citation>
    <scope>NUCLEOTIDE SEQUENCE</scope>
    <source>
        <strain evidence="8">PS1010</strain>
    </source>
</reference>
<dbReference type="GO" id="GO:0016020">
    <property type="term" value="C:membrane"/>
    <property type="evidence" value="ECO:0007669"/>
    <property type="project" value="UniProtKB-SubCell"/>
</dbReference>
<organism evidence="8 9">
    <name type="scientific">Caenorhabditis angaria</name>
    <dbReference type="NCBI Taxonomy" id="860376"/>
    <lineage>
        <taxon>Eukaryota</taxon>
        <taxon>Metazoa</taxon>
        <taxon>Ecdysozoa</taxon>
        <taxon>Nematoda</taxon>
        <taxon>Chromadorea</taxon>
        <taxon>Rhabditida</taxon>
        <taxon>Rhabditina</taxon>
        <taxon>Rhabditomorpha</taxon>
        <taxon>Rhabditoidea</taxon>
        <taxon>Rhabditidae</taxon>
        <taxon>Peloderinae</taxon>
        <taxon>Caenorhabditis</taxon>
    </lineage>
</organism>
<dbReference type="Gene3D" id="3.40.30.10">
    <property type="entry name" value="Glutaredoxin"/>
    <property type="match status" value="1"/>
</dbReference>
<evidence type="ECO:0000259" key="7">
    <source>
        <dbReference type="PROSITE" id="PS51352"/>
    </source>
</evidence>
<keyword evidence="4 6" id="KW-1133">Transmembrane helix</keyword>
<feature type="transmembrane region" description="Helical" evidence="6">
    <location>
        <begin position="102"/>
        <end position="121"/>
    </location>
</feature>
<evidence type="ECO:0000256" key="3">
    <source>
        <dbReference type="ARBA" id="ARBA00022729"/>
    </source>
</evidence>
<accession>A0A9P1MYZ7</accession>
<feature type="transmembrane region" description="Helical" evidence="6">
    <location>
        <begin position="75"/>
        <end position="95"/>
    </location>
</feature>
<proteinExistence type="predicted"/>
<sequence>MLLPSLSDLRQALTGYHIINFLLSIAFPVLKSTFLCDYVFSLEHGDVCEIDPREREILMFLLVIIVWKGRKATNWMHYVSNIFLFSKVAGLFLFVRADVLPAIIYVLICLIVTVMFPEPLYDGPEQVTYFQGEQLFEELTKNRNTVWVIQFFTTWSPECKHVTPVFAKLSEKYTLPNLRFGKLDIGRWSKEGERFRVNSHPMSRQLPTICVFKDAKETSRRPLVNESRRAVPFVFSEENCVLAFDLQNLYKEQQSKKSAKQQSKKDE</sequence>